<dbReference type="InterPro" id="IPR030616">
    <property type="entry name" value="Aur-like"/>
</dbReference>
<dbReference type="Proteomes" id="UP001632037">
    <property type="component" value="Unassembled WGS sequence"/>
</dbReference>
<name>A0ABD3ET47_9STRA</name>
<evidence type="ECO:0000259" key="8">
    <source>
        <dbReference type="PROSITE" id="PS50011"/>
    </source>
</evidence>
<dbReference type="SUPFAM" id="SSF56112">
    <property type="entry name" value="Protein kinase-like (PK-like)"/>
    <property type="match status" value="1"/>
</dbReference>
<evidence type="ECO:0000313" key="9">
    <source>
        <dbReference type="EMBL" id="KAL3657688.1"/>
    </source>
</evidence>
<dbReference type="AlphaFoldDB" id="A0ABD3ET47"/>
<feature type="binding site" evidence="6">
    <location>
        <position position="62"/>
    </location>
    <ligand>
        <name>ATP</name>
        <dbReference type="ChEBI" id="CHEBI:30616"/>
    </ligand>
</feature>
<dbReference type="Gene3D" id="1.10.510.10">
    <property type="entry name" value="Transferase(Phosphotransferase) domain 1"/>
    <property type="match status" value="1"/>
</dbReference>
<organism evidence="9 10">
    <name type="scientific">Phytophthora oleae</name>
    <dbReference type="NCBI Taxonomy" id="2107226"/>
    <lineage>
        <taxon>Eukaryota</taxon>
        <taxon>Sar</taxon>
        <taxon>Stramenopiles</taxon>
        <taxon>Oomycota</taxon>
        <taxon>Peronosporomycetes</taxon>
        <taxon>Peronosporales</taxon>
        <taxon>Peronosporaceae</taxon>
        <taxon>Phytophthora</taxon>
    </lineage>
</organism>
<dbReference type="Pfam" id="PF00069">
    <property type="entry name" value="Pkinase"/>
    <property type="match status" value="2"/>
</dbReference>
<sequence>MWWFGPCAGCSCRLSDVTPASNWVDLRPISSSSAPLSISAPGPRPGLYTARHRVTQELVALKVLDRRLLRNRATRRRLRQEVRVLQLARDHQNLLQLHEVKAVGARVELAFELARGGEVLSRLRSERDVSRVLQQAAQGLQFLHERGIVHGEVRPEHLLFSDDEPDARVLLAAFGRAAPWRSLTLRCRPRTRGFLWDDVHHIRFLPPFLLRRKNKLKWTEIVQEDDRGHLVTNWREAQQIDIWALGITLYVMLCGCFPFTSAGDNVADIEQHVLRNKLTFPENGSLLSRAAKDLLRRLLGKNPDSGMSIEDVVAHPWLNGGVAPAVSWSSDMLAQHDLFATKYAEESAAVEYRPSVLTSSPPSSQDNQNEVANAPPSVASTLTSVDGPRSSLGGGTVLKRDTLEVEAEEEEARPSFLSTHGNQLLLDEEVQQERRSADSFMRLASLEMGGNNMNTNSDDEDVVADPGTSRSRDTAAVNRLAAEENADGGGRQVTREKSLDKMWQVLLRQRRFFSSKSLSSGSSNEIS</sequence>
<keyword evidence="5 6" id="KW-0067">ATP-binding</keyword>
<gene>
    <name evidence="9" type="ORF">V7S43_017263</name>
</gene>
<evidence type="ECO:0000256" key="3">
    <source>
        <dbReference type="ARBA" id="ARBA00022741"/>
    </source>
</evidence>
<comment type="caution">
    <text evidence="9">The sequence shown here is derived from an EMBL/GenBank/DDBJ whole genome shotgun (WGS) entry which is preliminary data.</text>
</comment>
<evidence type="ECO:0000256" key="6">
    <source>
        <dbReference type="PIRSR" id="PIRSR630616-2"/>
    </source>
</evidence>
<evidence type="ECO:0000256" key="2">
    <source>
        <dbReference type="ARBA" id="ARBA00022679"/>
    </source>
</evidence>
<dbReference type="EMBL" id="JBIMZQ010000061">
    <property type="protein sequence ID" value="KAL3657688.1"/>
    <property type="molecule type" value="Genomic_DNA"/>
</dbReference>
<dbReference type="InterPro" id="IPR011009">
    <property type="entry name" value="Kinase-like_dom_sf"/>
</dbReference>
<feature type="binding site" evidence="6">
    <location>
        <begin position="112"/>
        <end position="114"/>
    </location>
    <ligand>
        <name>ATP</name>
        <dbReference type="ChEBI" id="CHEBI:30616"/>
    </ligand>
</feature>
<feature type="region of interest" description="Disordered" evidence="7">
    <location>
        <begin position="354"/>
        <end position="419"/>
    </location>
</feature>
<feature type="compositionally biased region" description="Polar residues" evidence="7">
    <location>
        <begin position="356"/>
        <end position="371"/>
    </location>
</feature>
<dbReference type="Gene3D" id="3.30.200.20">
    <property type="entry name" value="Phosphorylase Kinase, domain 1"/>
    <property type="match status" value="1"/>
</dbReference>
<dbReference type="InterPro" id="IPR000719">
    <property type="entry name" value="Prot_kinase_dom"/>
</dbReference>
<evidence type="ECO:0000256" key="5">
    <source>
        <dbReference type="ARBA" id="ARBA00022840"/>
    </source>
</evidence>
<feature type="region of interest" description="Disordered" evidence="7">
    <location>
        <begin position="448"/>
        <end position="474"/>
    </location>
</feature>
<dbReference type="GO" id="GO:0005524">
    <property type="term" value="F:ATP binding"/>
    <property type="evidence" value="ECO:0007669"/>
    <property type="project" value="UniProtKB-KW"/>
</dbReference>
<accession>A0ABD3ET47</accession>
<dbReference type="PANTHER" id="PTHR24350">
    <property type="entry name" value="SERINE/THREONINE-PROTEIN KINASE IAL-RELATED"/>
    <property type="match status" value="1"/>
</dbReference>
<feature type="domain" description="Protein kinase" evidence="8">
    <location>
        <begin position="33"/>
        <end position="318"/>
    </location>
</feature>
<evidence type="ECO:0000256" key="1">
    <source>
        <dbReference type="ARBA" id="ARBA00022527"/>
    </source>
</evidence>
<keyword evidence="4" id="KW-0418">Kinase</keyword>
<evidence type="ECO:0000256" key="4">
    <source>
        <dbReference type="ARBA" id="ARBA00022777"/>
    </source>
</evidence>
<evidence type="ECO:0000256" key="7">
    <source>
        <dbReference type="SAM" id="MobiDB-lite"/>
    </source>
</evidence>
<dbReference type="GO" id="GO:0004674">
    <property type="term" value="F:protein serine/threonine kinase activity"/>
    <property type="evidence" value="ECO:0007669"/>
    <property type="project" value="UniProtKB-KW"/>
</dbReference>
<proteinExistence type="predicted"/>
<keyword evidence="1" id="KW-0723">Serine/threonine-protein kinase</keyword>
<reference evidence="9 10" key="1">
    <citation type="submission" date="2024-09" db="EMBL/GenBank/DDBJ databases">
        <title>Genome sequencing and assembly of Phytophthora oleae, isolate VK10A, causative agent of rot of olive drupes.</title>
        <authorList>
            <person name="Conti Taguali S."/>
            <person name="Riolo M."/>
            <person name="La Spada F."/>
            <person name="Cacciola S.O."/>
            <person name="Dionisio G."/>
        </authorList>
    </citation>
    <scope>NUCLEOTIDE SEQUENCE [LARGE SCALE GENOMIC DNA]</scope>
    <source>
        <strain evidence="9 10">VK10A</strain>
    </source>
</reference>
<dbReference type="SMART" id="SM00220">
    <property type="entry name" value="S_TKc"/>
    <property type="match status" value="1"/>
</dbReference>
<keyword evidence="10" id="KW-1185">Reference proteome</keyword>
<keyword evidence="3 6" id="KW-0547">Nucleotide-binding</keyword>
<protein>
    <recommendedName>
        <fullName evidence="8">Protein kinase domain-containing protein</fullName>
    </recommendedName>
</protein>
<evidence type="ECO:0000313" key="10">
    <source>
        <dbReference type="Proteomes" id="UP001632037"/>
    </source>
</evidence>
<dbReference type="PROSITE" id="PS50011">
    <property type="entry name" value="PROTEIN_KINASE_DOM"/>
    <property type="match status" value="1"/>
</dbReference>
<keyword evidence="2" id="KW-0808">Transferase</keyword>